<organism evidence="3 4">
    <name type="scientific">Acanthoscelides obtectus</name>
    <name type="common">Bean weevil</name>
    <name type="synonym">Bruchus obtectus</name>
    <dbReference type="NCBI Taxonomy" id="200917"/>
    <lineage>
        <taxon>Eukaryota</taxon>
        <taxon>Metazoa</taxon>
        <taxon>Ecdysozoa</taxon>
        <taxon>Arthropoda</taxon>
        <taxon>Hexapoda</taxon>
        <taxon>Insecta</taxon>
        <taxon>Pterygota</taxon>
        <taxon>Neoptera</taxon>
        <taxon>Endopterygota</taxon>
        <taxon>Coleoptera</taxon>
        <taxon>Polyphaga</taxon>
        <taxon>Cucujiformia</taxon>
        <taxon>Chrysomeloidea</taxon>
        <taxon>Chrysomelidae</taxon>
        <taxon>Bruchinae</taxon>
        <taxon>Bruchini</taxon>
        <taxon>Acanthoscelides</taxon>
    </lineage>
</organism>
<feature type="compositionally biased region" description="Polar residues" evidence="1">
    <location>
        <begin position="229"/>
        <end position="241"/>
    </location>
</feature>
<dbReference type="AlphaFoldDB" id="A0A9P0NYX7"/>
<dbReference type="PANTHER" id="PTHR12243:SF67">
    <property type="entry name" value="COREPRESSOR OF PANGOLIN, ISOFORM A-RELATED"/>
    <property type="match status" value="1"/>
</dbReference>
<dbReference type="EMBL" id="CAKOFQ010006677">
    <property type="protein sequence ID" value="CAH1958511.1"/>
    <property type="molecule type" value="Genomic_DNA"/>
</dbReference>
<keyword evidence="4" id="KW-1185">Reference proteome</keyword>
<dbReference type="PROSITE" id="PS51029">
    <property type="entry name" value="MADF"/>
    <property type="match status" value="1"/>
</dbReference>
<reference evidence="3" key="1">
    <citation type="submission" date="2022-03" db="EMBL/GenBank/DDBJ databases">
        <authorList>
            <person name="Sayadi A."/>
        </authorList>
    </citation>
    <scope>NUCLEOTIDE SEQUENCE</scope>
</reference>
<feature type="compositionally biased region" description="Polar residues" evidence="1">
    <location>
        <begin position="133"/>
        <end position="142"/>
    </location>
</feature>
<feature type="region of interest" description="Disordered" evidence="1">
    <location>
        <begin position="131"/>
        <end position="188"/>
    </location>
</feature>
<evidence type="ECO:0000259" key="2">
    <source>
        <dbReference type="PROSITE" id="PS51029"/>
    </source>
</evidence>
<name>A0A9P0NYX7_ACAOB</name>
<feature type="compositionally biased region" description="Basic and acidic residues" evidence="1">
    <location>
        <begin position="158"/>
        <end position="188"/>
    </location>
</feature>
<dbReference type="OrthoDB" id="8196929at2759"/>
<dbReference type="InterPro" id="IPR006578">
    <property type="entry name" value="MADF-dom"/>
</dbReference>
<gene>
    <name evidence="3" type="ORF">ACAOBT_LOCUS2681</name>
</gene>
<evidence type="ECO:0000256" key="1">
    <source>
        <dbReference type="SAM" id="MobiDB-lite"/>
    </source>
</evidence>
<protein>
    <recommendedName>
        <fullName evidence="2">MADF domain-containing protein</fullName>
    </recommendedName>
</protein>
<comment type="caution">
    <text evidence="3">The sequence shown here is derived from an EMBL/GenBank/DDBJ whole genome shotgun (WGS) entry which is preliminary data.</text>
</comment>
<feature type="region of interest" description="Disordered" evidence="1">
    <location>
        <begin position="229"/>
        <end position="257"/>
    </location>
</feature>
<dbReference type="Proteomes" id="UP001152888">
    <property type="component" value="Unassembled WGS sequence"/>
</dbReference>
<evidence type="ECO:0000313" key="4">
    <source>
        <dbReference type="Proteomes" id="UP001152888"/>
    </source>
</evidence>
<dbReference type="InterPro" id="IPR039353">
    <property type="entry name" value="TF_Adf1"/>
</dbReference>
<dbReference type="Pfam" id="PF10545">
    <property type="entry name" value="MADF_DNA_bdg"/>
    <property type="match status" value="1"/>
</dbReference>
<feature type="domain" description="MADF" evidence="2">
    <location>
        <begin position="3"/>
        <end position="94"/>
    </location>
</feature>
<proteinExistence type="predicted"/>
<accession>A0A9P0NYX7</accession>
<sequence>MEYFIECVRKHPCLWKVDSNEYKNNEIKEAAWRSIIADCDISDVKEAKCQWKKLRDGHRQALNKKKTTTGQAASMDIRLWKYEKQMDFLLPHLGNRQRSTATQQIIEADIDGGVDNFENIQAEENSELAVNDDFQQTTPNTQRNKRKVDKMTDYLQQEQKRRDRRSTDRDLFRRGLHSREKSMERKDTPLKKFFDSMYGITNELPPYSQVQVQRQIFNSVMDAHEANLQRQSRMATPDLSTQPPPKTYCISLPSSSD</sequence>
<dbReference type="SMART" id="SM00595">
    <property type="entry name" value="MADF"/>
    <property type="match status" value="1"/>
</dbReference>
<dbReference type="PANTHER" id="PTHR12243">
    <property type="entry name" value="MADF DOMAIN TRANSCRIPTION FACTOR"/>
    <property type="match status" value="1"/>
</dbReference>
<evidence type="ECO:0000313" key="3">
    <source>
        <dbReference type="EMBL" id="CAH1958511.1"/>
    </source>
</evidence>